<dbReference type="AlphaFoldDB" id="A0A084VFB6"/>
<organism evidence="2">
    <name type="scientific">Anopheles sinensis</name>
    <name type="common">Mosquito</name>
    <dbReference type="NCBI Taxonomy" id="74873"/>
    <lineage>
        <taxon>Eukaryota</taxon>
        <taxon>Metazoa</taxon>
        <taxon>Ecdysozoa</taxon>
        <taxon>Arthropoda</taxon>
        <taxon>Hexapoda</taxon>
        <taxon>Insecta</taxon>
        <taxon>Pterygota</taxon>
        <taxon>Neoptera</taxon>
        <taxon>Endopterygota</taxon>
        <taxon>Diptera</taxon>
        <taxon>Nematocera</taxon>
        <taxon>Culicoidea</taxon>
        <taxon>Culicidae</taxon>
        <taxon>Anophelinae</taxon>
        <taxon>Anopheles</taxon>
    </lineage>
</organism>
<keyword evidence="4" id="KW-1185">Reference proteome</keyword>
<gene>
    <name evidence="2" type="ORF">ZHAS_00003719</name>
</gene>
<name>A0A084VFB6_ANOSI</name>
<evidence type="ECO:0000256" key="1">
    <source>
        <dbReference type="SAM" id="MobiDB-lite"/>
    </source>
</evidence>
<dbReference type="EMBL" id="KE524785">
    <property type="protein sequence ID" value="KFB36660.1"/>
    <property type="molecule type" value="Genomic_DNA"/>
</dbReference>
<sequence>MAALPAPLESGRRSGWSCCGKVRGKCGGNETGRQEGTGTTGFGGYLPGPGVPIESPSDS</sequence>
<protein>
    <submittedName>
        <fullName evidence="2 3">Uncharacterized protein</fullName>
    </submittedName>
</protein>
<feature type="compositionally biased region" description="Gly residues" evidence="1">
    <location>
        <begin position="38"/>
        <end position="47"/>
    </location>
</feature>
<proteinExistence type="predicted"/>
<dbReference type="VEuPathDB" id="VectorBase:ASIC003719"/>
<accession>A0A084VFB6</accession>
<reference evidence="3" key="2">
    <citation type="submission" date="2020-05" db="UniProtKB">
        <authorList>
            <consortium name="EnsemblMetazoa"/>
        </authorList>
    </citation>
    <scope>IDENTIFICATION</scope>
</reference>
<evidence type="ECO:0000313" key="4">
    <source>
        <dbReference type="Proteomes" id="UP000030765"/>
    </source>
</evidence>
<evidence type="ECO:0000313" key="3">
    <source>
        <dbReference type="EnsemblMetazoa" id="ASIC003719-PA"/>
    </source>
</evidence>
<feature type="region of interest" description="Disordered" evidence="1">
    <location>
        <begin position="27"/>
        <end position="59"/>
    </location>
</feature>
<dbReference type="EnsemblMetazoa" id="ASIC003719-RA">
    <property type="protein sequence ID" value="ASIC003719-PA"/>
    <property type="gene ID" value="ASIC003719"/>
</dbReference>
<reference evidence="2 4" key="1">
    <citation type="journal article" date="2014" name="BMC Genomics">
        <title>Genome sequence of Anopheles sinensis provides insight into genetics basis of mosquito competence for malaria parasites.</title>
        <authorList>
            <person name="Zhou D."/>
            <person name="Zhang D."/>
            <person name="Ding G."/>
            <person name="Shi L."/>
            <person name="Hou Q."/>
            <person name="Ye Y."/>
            <person name="Xu Y."/>
            <person name="Zhou H."/>
            <person name="Xiong C."/>
            <person name="Li S."/>
            <person name="Yu J."/>
            <person name="Hong S."/>
            <person name="Yu X."/>
            <person name="Zou P."/>
            <person name="Chen C."/>
            <person name="Chang X."/>
            <person name="Wang W."/>
            <person name="Lv Y."/>
            <person name="Sun Y."/>
            <person name="Ma L."/>
            <person name="Shen B."/>
            <person name="Zhu C."/>
        </authorList>
    </citation>
    <scope>NUCLEOTIDE SEQUENCE [LARGE SCALE GENOMIC DNA]</scope>
</reference>
<dbReference type="EMBL" id="ATLV01012374">
    <property type="status" value="NOT_ANNOTATED_CDS"/>
    <property type="molecule type" value="Genomic_DNA"/>
</dbReference>
<dbReference type="Proteomes" id="UP000030765">
    <property type="component" value="Unassembled WGS sequence"/>
</dbReference>
<evidence type="ECO:0000313" key="2">
    <source>
        <dbReference type="EMBL" id="KFB36660.1"/>
    </source>
</evidence>